<keyword evidence="4" id="KW-1185">Reference proteome</keyword>
<feature type="region of interest" description="Disordered" evidence="1">
    <location>
        <begin position="58"/>
        <end position="217"/>
    </location>
</feature>
<protein>
    <submittedName>
        <fullName evidence="3">Uncharacterized protein</fullName>
    </submittedName>
</protein>
<accession>H2Y3Z5</accession>
<feature type="transmembrane region" description="Helical" evidence="2">
    <location>
        <begin position="21"/>
        <end position="40"/>
    </location>
</feature>
<feature type="compositionally biased region" description="Polar residues" evidence="1">
    <location>
        <begin position="119"/>
        <end position="135"/>
    </location>
</feature>
<evidence type="ECO:0000313" key="4">
    <source>
        <dbReference type="Proteomes" id="UP000007875"/>
    </source>
</evidence>
<dbReference type="HOGENOM" id="CLU_1274782_0_0_1"/>
<proteinExistence type="predicted"/>
<dbReference type="AlphaFoldDB" id="H2Y3Z5"/>
<evidence type="ECO:0000256" key="2">
    <source>
        <dbReference type="SAM" id="Phobius"/>
    </source>
</evidence>
<dbReference type="InParanoid" id="H2Y3Z5"/>
<reference evidence="4" key="1">
    <citation type="submission" date="2003-08" db="EMBL/GenBank/DDBJ databases">
        <authorList>
            <person name="Birren B."/>
            <person name="Nusbaum C."/>
            <person name="Abebe A."/>
            <person name="Abouelleil A."/>
            <person name="Adekoya E."/>
            <person name="Ait-zahra M."/>
            <person name="Allen N."/>
            <person name="Allen T."/>
            <person name="An P."/>
            <person name="Anderson M."/>
            <person name="Anderson S."/>
            <person name="Arachchi H."/>
            <person name="Armbruster J."/>
            <person name="Bachantsang P."/>
            <person name="Baldwin J."/>
            <person name="Barry A."/>
            <person name="Bayul T."/>
            <person name="Blitshsteyn B."/>
            <person name="Bloom T."/>
            <person name="Blye J."/>
            <person name="Boguslavskiy L."/>
            <person name="Borowsky M."/>
            <person name="Boukhgalter B."/>
            <person name="Brunache A."/>
            <person name="Butler J."/>
            <person name="Calixte N."/>
            <person name="Calvo S."/>
            <person name="Camarata J."/>
            <person name="Campo K."/>
            <person name="Chang J."/>
            <person name="Cheshatsang Y."/>
            <person name="Citroen M."/>
            <person name="Collymore A."/>
            <person name="Considine T."/>
            <person name="Cook A."/>
            <person name="Cooke P."/>
            <person name="Corum B."/>
            <person name="Cuomo C."/>
            <person name="David R."/>
            <person name="Dawoe T."/>
            <person name="Degray S."/>
            <person name="Dodge S."/>
            <person name="Dooley K."/>
            <person name="Dorje P."/>
            <person name="Dorjee K."/>
            <person name="Dorris L."/>
            <person name="Duffey N."/>
            <person name="Dupes A."/>
            <person name="Elkins T."/>
            <person name="Engels R."/>
            <person name="Erickson J."/>
            <person name="Farina A."/>
            <person name="Faro S."/>
            <person name="Ferreira P."/>
            <person name="Fischer H."/>
            <person name="Fitzgerald M."/>
            <person name="Foley K."/>
            <person name="Gage D."/>
            <person name="Galagan J."/>
            <person name="Gearin G."/>
            <person name="Gnerre S."/>
            <person name="Gnirke A."/>
            <person name="Goyette A."/>
            <person name="Graham J."/>
            <person name="Grandbois E."/>
            <person name="Gyaltsen K."/>
            <person name="Hafez N."/>
            <person name="Hagopian D."/>
            <person name="Hagos B."/>
            <person name="Hall J."/>
            <person name="Hatcher B."/>
            <person name="Heller A."/>
            <person name="Higgins H."/>
            <person name="Honan T."/>
            <person name="Horn A."/>
            <person name="Houde N."/>
            <person name="Hughes L."/>
            <person name="Hulme W."/>
            <person name="Husby E."/>
            <person name="Iliev I."/>
            <person name="Jaffe D."/>
            <person name="Jones C."/>
            <person name="Kamal M."/>
            <person name="Kamat A."/>
            <person name="Kamvysselis M."/>
            <person name="Karlsson E."/>
            <person name="Kells C."/>
            <person name="Kieu A."/>
            <person name="Kisner P."/>
            <person name="Kodira C."/>
            <person name="Kulbokas E."/>
            <person name="Labutti K."/>
            <person name="Lama D."/>
            <person name="Landers T."/>
            <person name="Leger J."/>
            <person name="Levine S."/>
            <person name="Lewis D."/>
            <person name="Lewis T."/>
            <person name="Lindblad-toh K."/>
            <person name="Liu X."/>
            <person name="Lokyitsang T."/>
            <person name="Lokyitsang Y."/>
            <person name="Lucien O."/>
            <person name="Lui A."/>
            <person name="Ma L.J."/>
            <person name="Mabbitt R."/>
            <person name="Macdonald J."/>
            <person name="Maclean C."/>
            <person name="Major J."/>
            <person name="Manning J."/>
            <person name="Marabella R."/>
            <person name="Maru K."/>
            <person name="Matthews C."/>
            <person name="Mauceli E."/>
            <person name="Mccarthy M."/>
            <person name="Mcdonough S."/>
            <person name="Mcghee T."/>
            <person name="Meldrim J."/>
            <person name="Meneus L."/>
            <person name="Mesirov J."/>
            <person name="Mihalev A."/>
            <person name="Mihova T."/>
            <person name="Mikkelsen T."/>
            <person name="Mlenga V."/>
            <person name="Moru K."/>
            <person name="Mozes J."/>
            <person name="Mulrain L."/>
            <person name="Munson G."/>
            <person name="Naylor J."/>
            <person name="Newes C."/>
            <person name="Nguyen C."/>
            <person name="Nguyen N."/>
            <person name="Nguyen T."/>
            <person name="Nicol R."/>
            <person name="Nielsen C."/>
            <person name="Nizzari M."/>
            <person name="Norbu C."/>
            <person name="Norbu N."/>
            <person name="O'donnell P."/>
            <person name="Okoawo O."/>
            <person name="O'leary S."/>
            <person name="Omotosho B."/>
            <person name="O'neill K."/>
            <person name="Osman S."/>
            <person name="Parker S."/>
            <person name="Perrin D."/>
            <person name="Phunkhang P."/>
            <person name="Piqani B."/>
            <person name="Purcell S."/>
            <person name="Rachupka T."/>
            <person name="Ramasamy U."/>
            <person name="Rameau R."/>
            <person name="Ray V."/>
            <person name="Raymond C."/>
            <person name="Retta R."/>
            <person name="Richardson S."/>
            <person name="Rise C."/>
            <person name="Rodriguez J."/>
            <person name="Rogers J."/>
            <person name="Rogov P."/>
            <person name="Rutman M."/>
            <person name="Schupbach R."/>
            <person name="Seaman C."/>
            <person name="Settipalli S."/>
            <person name="Sharpe T."/>
            <person name="Sheridan J."/>
            <person name="Sherpa N."/>
            <person name="Shi J."/>
            <person name="Smirnov S."/>
            <person name="Smith C."/>
            <person name="Sougnez C."/>
            <person name="Spencer B."/>
            <person name="Stalker J."/>
            <person name="Stange-thomann N."/>
            <person name="Stavropoulos S."/>
            <person name="Stetson K."/>
            <person name="Stone C."/>
            <person name="Stone S."/>
            <person name="Stubbs M."/>
            <person name="Talamas J."/>
            <person name="Tchuinga P."/>
            <person name="Tenzing P."/>
            <person name="Tesfaye S."/>
            <person name="Theodore J."/>
            <person name="Thoulutsang Y."/>
            <person name="Topham K."/>
            <person name="Towey S."/>
            <person name="Tsamla T."/>
            <person name="Tsomo N."/>
            <person name="Vallee D."/>
            <person name="Vassiliev H."/>
            <person name="Venkataraman V."/>
            <person name="Vinson J."/>
            <person name="Vo A."/>
            <person name="Wade C."/>
            <person name="Wang S."/>
            <person name="Wangchuk T."/>
            <person name="Wangdi T."/>
            <person name="Whittaker C."/>
            <person name="Wilkinson J."/>
            <person name="Wu Y."/>
            <person name="Wyman D."/>
            <person name="Yadav S."/>
            <person name="Yang S."/>
            <person name="Yang X."/>
            <person name="Yeager S."/>
            <person name="Yee E."/>
            <person name="Young G."/>
            <person name="Zainoun J."/>
            <person name="Zembeck L."/>
            <person name="Zimmer A."/>
            <person name="Zody M."/>
            <person name="Lander E."/>
        </authorList>
    </citation>
    <scope>NUCLEOTIDE SEQUENCE [LARGE SCALE GENOMIC DNA]</scope>
</reference>
<feature type="compositionally biased region" description="Basic and acidic residues" evidence="1">
    <location>
        <begin position="205"/>
        <end position="217"/>
    </location>
</feature>
<feature type="compositionally biased region" description="Polar residues" evidence="1">
    <location>
        <begin position="90"/>
        <end position="110"/>
    </location>
</feature>
<reference evidence="3" key="2">
    <citation type="submission" date="2025-08" db="UniProtKB">
        <authorList>
            <consortium name="Ensembl"/>
        </authorList>
    </citation>
    <scope>IDENTIFICATION</scope>
</reference>
<sequence length="217" mass="25066">MFRRWNAKIYKIYNVPEPRQKLFLSICITLGFPMLVYYYVDQSTYCKEENRKRLNLSDIRNNFDPMPAPPVSSIDGRLQGNDQDKRKSASTKTISKKNISDIPSESSLSFENDYVTPCSAEQGNKQEQNKSASTKRVSKVNDSKLTSGRSYSEENIYEIPCYKDEGNEQEHNKSTSTKRVSKENISKLAPERNLSYESVYLPPCSKEKENEQERKKS</sequence>
<organism evidence="3 4">
    <name type="scientific">Ciona savignyi</name>
    <name type="common">Pacific transparent sea squirt</name>
    <dbReference type="NCBI Taxonomy" id="51511"/>
    <lineage>
        <taxon>Eukaryota</taxon>
        <taxon>Metazoa</taxon>
        <taxon>Chordata</taxon>
        <taxon>Tunicata</taxon>
        <taxon>Ascidiacea</taxon>
        <taxon>Phlebobranchia</taxon>
        <taxon>Cionidae</taxon>
        <taxon>Ciona</taxon>
    </lineage>
</organism>
<evidence type="ECO:0000256" key="1">
    <source>
        <dbReference type="SAM" id="MobiDB-lite"/>
    </source>
</evidence>
<keyword evidence="2" id="KW-0812">Transmembrane</keyword>
<evidence type="ECO:0000313" key="3">
    <source>
        <dbReference type="Ensembl" id="ENSCSAVP00000000043.1"/>
    </source>
</evidence>
<name>H2Y3Z5_CIOSA</name>
<dbReference type="Proteomes" id="UP000007875">
    <property type="component" value="Unassembled WGS sequence"/>
</dbReference>
<reference evidence="3" key="3">
    <citation type="submission" date="2025-09" db="UniProtKB">
        <authorList>
            <consortium name="Ensembl"/>
        </authorList>
    </citation>
    <scope>IDENTIFICATION</scope>
</reference>
<keyword evidence="2" id="KW-1133">Transmembrane helix</keyword>
<dbReference type="Ensembl" id="ENSCSAVT00000000043.1">
    <property type="protein sequence ID" value="ENSCSAVP00000000043.1"/>
    <property type="gene ID" value="ENSCSAVG00000000022.1"/>
</dbReference>
<feature type="compositionally biased region" description="Basic and acidic residues" evidence="1">
    <location>
        <begin position="161"/>
        <end position="173"/>
    </location>
</feature>
<keyword evidence="2" id="KW-0472">Membrane</keyword>
<dbReference type="GeneTree" id="ENSGT00660000097360"/>